<proteinExistence type="predicted"/>
<comment type="caution">
    <text evidence="2">The sequence shown here is derived from an EMBL/GenBank/DDBJ whole genome shotgun (WGS) entry which is preliminary data.</text>
</comment>
<dbReference type="Proteomes" id="UP001177080">
    <property type="component" value="Unassembled WGS sequence"/>
</dbReference>
<reference evidence="2" key="1">
    <citation type="submission" date="2022-04" db="EMBL/GenBank/DDBJ databases">
        <title>Shinella lacus sp. nov., a novel member of the genus Shinella from water.</title>
        <authorList>
            <person name="Deng Y."/>
        </authorList>
    </citation>
    <scope>NUCLEOTIDE SEQUENCE</scope>
    <source>
        <strain evidence="2">JCM 31239</strain>
    </source>
</reference>
<dbReference type="RefSeq" id="WP_244760245.1">
    <property type="nucleotide sequence ID" value="NZ_JALJCJ010000002.1"/>
</dbReference>
<evidence type="ECO:0000313" key="2">
    <source>
        <dbReference type="EMBL" id="MDO6122559.1"/>
    </source>
</evidence>
<feature type="compositionally biased region" description="Basic and acidic residues" evidence="1">
    <location>
        <begin position="62"/>
        <end position="84"/>
    </location>
</feature>
<gene>
    <name evidence="2" type="ORF">GB928_015315</name>
</gene>
<name>A0ABT8XFP5_9HYPH</name>
<evidence type="ECO:0000313" key="3">
    <source>
        <dbReference type="Proteomes" id="UP001177080"/>
    </source>
</evidence>
<accession>A0ABT8XFP5</accession>
<evidence type="ECO:0000256" key="1">
    <source>
        <dbReference type="SAM" id="MobiDB-lite"/>
    </source>
</evidence>
<protein>
    <submittedName>
        <fullName evidence="2">Uncharacterized protein</fullName>
    </submittedName>
</protein>
<organism evidence="2 3">
    <name type="scientific">Shinella curvata</name>
    <dbReference type="NCBI Taxonomy" id="1817964"/>
    <lineage>
        <taxon>Bacteria</taxon>
        <taxon>Pseudomonadati</taxon>
        <taxon>Pseudomonadota</taxon>
        <taxon>Alphaproteobacteria</taxon>
        <taxon>Hyphomicrobiales</taxon>
        <taxon>Rhizobiaceae</taxon>
        <taxon>Shinella</taxon>
    </lineage>
</organism>
<sequence length="176" mass="20020">MRIFEKLQGISRTELLARLSFAVLKCQETVYRAHRLENSIAHGKRNVHDNENAHGQPQNSKNRRDFRQKKTDPHTKKTDREQSRHSGISLQLPNKTTAKITPYFDFGARRVLLTHCLGFQACSLGCAQFLQQVFLETLTHRSARATSKMNSTIKVVSCLPIFNPDAPPSIENLNHA</sequence>
<feature type="region of interest" description="Disordered" evidence="1">
    <location>
        <begin position="41"/>
        <end position="88"/>
    </location>
</feature>
<dbReference type="EMBL" id="WHSC02000006">
    <property type="protein sequence ID" value="MDO6122559.1"/>
    <property type="molecule type" value="Genomic_DNA"/>
</dbReference>
<keyword evidence="3" id="KW-1185">Reference proteome</keyword>